<dbReference type="PANTHER" id="PTHR11575:SF24">
    <property type="entry name" value="5'-NUCLEOTIDASE"/>
    <property type="match status" value="1"/>
</dbReference>
<dbReference type="RefSeq" id="WP_091869769.1">
    <property type="nucleotide sequence ID" value="NZ_FNAO01000006.1"/>
</dbReference>
<gene>
    <name evidence="2" type="ORF">SAMN05421636_106354</name>
</gene>
<dbReference type="PRINTS" id="PR01607">
    <property type="entry name" value="APYRASEFAMLY"/>
</dbReference>
<reference evidence="2 3" key="1">
    <citation type="submission" date="2016-10" db="EMBL/GenBank/DDBJ databases">
        <authorList>
            <person name="de Groot N.N."/>
        </authorList>
    </citation>
    <scope>NUCLEOTIDE SEQUENCE [LARGE SCALE GENOMIC DNA]</scope>
    <source>
        <strain evidence="2 3">DSM 23421</strain>
    </source>
</reference>
<evidence type="ECO:0000259" key="1">
    <source>
        <dbReference type="Pfam" id="PF02872"/>
    </source>
</evidence>
<evidence type="ECO:0000313" key="2">
    <source>
        <dbReference type="EMBL" id="SDE68148.1"/>
    </source>
</evidence>
<dbReference type="InterPro" id="IPR006179">
    <property type="entry name" value="5_nucleotidase/apyrase"/>
</dbReference>
<feature type="domain" description="5'-Nucleotidase C-terminal" evidence="1">
    <location>
        <begin position="76"/>
        <end position="214"/>
    </location>
</feature>
<dbReference type="Proteomes" id="UP000199109">
    <property type="component" value="Unassembled WGS sequence"/>
</dbReference>
<organism evidence="2 3">
    <name type="scientific">Pricia antarctica</name>
    <dbReference type="NCBI Taxonomy" id="641691"/>
    <lineage>
        <taxon>Bacteria</taxon>
        <taxon>Pseudomonadati</taxon>
        <taxon>Bacteroidota</taxon>
        <taxon>Flavobacteriia</taxon>
        <taxon>Flavobacteriales</taxon>
        <taxon>Flavobacteriaceae</taxon>
        <taxon>Pricia</taxon>
    </lineage>
</organism>
<dbReference type="InterPro" id="IPR008334">
    <property type="entry name" value="5'-Nucleotdase_C"/>
</dbReference>
<name>A0A1G7EWV4_9FLAO</name>
<dbReference type="AlphaFoldDB" id="A0A1G7EWV4"/>
<dbReference type="Gene3D" id="3.90.780.10">
    <property type="entry name" value="5'-Nucleotidase, C-terminal domain"/>
    <property type="match status" value="1"/>
</dbReference>
<accession>A0A1G7EWV4</accession>
<dbReference type="SUPFAM" id="SSF55816">
    <property type="entry name" value="5'-nucleotidase (syn. UDP-sugar hydrolase), C-terminal domain"/>
    <property type="match status" value="1"/>
</dbReference>
<dbReference type="GO" id="GO:0016787">
    <property type="term" value="F:hydrolase activity"/>
    <property type="evidence" value="ECO:0007669"/>
    <property type="project" value="InterPro"/>
</dbReference>
<keyword evidence="3" id="KW-1185">Reference proteome</keyword>
<protein>
    <submittedName>
        <fullName evidence="2">5'-nucleotidase, C-terminal domain</fullName>
    </submittedName>
</protein>
<dbReference type="OrthoDB" id="4762412at2"/>
<dbReference type="GO" id="GO:0009166">
    <property type="term" value="P:nucleotide catabolic process"/>
    <property type="evidence" value="ECO:0007669"/>
    <property type="project" value="InterPro"/>
</dbReference>
<dbReference type="STRING" id="641691.SAMN05421636_106354"/>
<dbReference type="Pfam" id="PF02872">
    <property type="entry name" value="5_nucleotid_C"/>
    <property type="match status" value="1"/>
</dbReference>
<dbReference type="InterPro" id="IPR036907">
    <property type="entry name" value="5'-Nucleotdase_C_sf"/>
</dbReference>
<proteinExistence type="predicted"/>
<dbReference type="EMBL" id="FNAO01000006">
    <property type="protein sequence ID" value="SDE68148.1"/>
    <property type="molecule type" value="Genomic_DNA"/>
</dbReference>
<sequence length="253" mass="28221">MSLKIEHFVIFLTISCFLSCRDVTSLAKIQGRQIGIEASIKASDSIENFVSPYRKRIDAVLDSALAYAPSTISKTDGKYNTTAGNLLADIVLSEAEPIFRSRTGEDIDFVLLNHGSIRSIISKGKVTARNAYEVMPFENSIVIAALSGKSVQNLVLYLRDYGVPHPISGLQVVLTKENEIQSIRIQGKPLNEKDTYNVATSDYLLNGGDDMVFFKDATQVTNIDYKIRNAIIDYFSKVDTITPDIDDRFYRME</sequence>
<dbReference type="PANTHER" id="PTHR11575">
    <property type="entry name" value="5'-NUCLEOTIDASE-RELATED"/>
    <property type="match status" value="1"/>
</dbReference>
<evidence type="ECO:0000313" key="3">
    <source>
        <dbReference type="Proteomes" id="UP000199109"/>
    </source>
</evidence>